<reference evidence="1" key="1">
    <citation type="submission" date="2017-06" db="EMBL/GenBank/DDBJ databases">
        <title>Novel phages from South African skin metaviromes.</title>
        <authorList>
            <person name="van Zyl L.J."/>
            <person name="Abrahams Y."/>
            <person name="Stander E.A."/>
            <person name="Kirby B.M."/>
            <person name="Clavaud C."/>
            <person name="Farcet C."/>
            <person name="Breton L."/>
            <person name="Trindade M.I."/>
        </authorList>
    </citation>
    <scope>NUCLEOTIDE SEQUENCE</scope>
</reference>
<gene>
    <name evidence="1" type="ORF">9S3_38</name>
</gene>
<protein>
    <recommendedName>
        <fullName evidence="2">DUF1381 domain-containing protein</fullName>
    </recommendedName>
</protein>
<organism evidence="1">
    <name type="scientific">uncultured Caudovirales phage</name>
    <dbReference type="NCBI Taxonomy" id="2100421"/>
    <lineage>
        <taxon>Viruses</taxon>
        <taxon>Duplodnaviria</taxon>
        <taxon>Heunggongvirae</taxon>
        <taxon>Uroviricota</taxon>
        <taxon>Caudoviricetes</taxon>
        <taxon>Peduoviridae</taxon>
        <taxon>Maltschvirus</taxon>
        <taxon>Maltschvirus maltsch</taxon>
    </lineage>
</organism>
<dbReference type="InterPro" id="IPR009812">
    <property type="entry name" value="DUF1381"/>
</dbReference>
<dbReference type="Pfam" id="PF07129">
    <property type="entry name" value="DUF1381"/>
    <property type="match status" value="1"/>
</dbReference>
<evidence type="ECO:0000313" key="1">
    <source>
        <dbReference type="EMBL" id="ASN69290.1"/>
    </source>
</evidence>
<evidence type="ECO:0008006" key="2">
    <source>
        <dbReference type="Google" id="ProtNLM"/>
    </source>
</evidence>
<sequence length="69" mass="8136">MTQYLIREFTDSTGHIHKHIEQARFNEKMTLVEADSKEEADIKRIQAIKLPDITLKDRLKGIIGRLFRK</sequence>
<dbReference type="EMBL" id="MF417888">
    <property type="protein sequence ID" value="ASN69290.1"/>
    <property type="molecule type" value="Genomic_DNA"/>
</dbReference>
<proteinExistence type="predicted"/>
<accession>A0A2H4J2G4</accession>
<name>A0A2H4J2G4_9CAUD</name>